<proteinExistence type="inferred from homology"/>
<feature type="binding site" evidence="4">
    <location>
        <position position="135"/>
    </location>
    <ligand>
        <name>Mn(2+)</name>
        <dbReference type="ChEBI" id="CHEBI:29035"/>
        <label>1</label>
    </ligand>
</feature>
<dbReference type="Gene3D" id="3.40.800.10">
    <property type="entry name" value="Ureohydrolase domain"/>
    <property type="match status" value="1"/>
</dbReference>
<dbReference type="PROSITE" id="PS01053">
    <property type="entry name" value="ARGINASE_1"/>
    <property type="match status" value="1"/>
</dbReference>
<dbReference type="EMBL" id="MGEK01000033">
    <property type="protein sequence ID" value="OGL81133.1"/>
    <property type="molecule type" value="Genomic_DNA"/>
</dbReference>
<dbReference type="InterPro" id="IPR020855">
    <property type="entry name" value="Ureohydrolase_Mn_BS"/>
</dbReference>
<dbReference type="Pfam" id="PF00491">
    <property type="entry name" value="Arginase"/>
    <property type="match status" value="1"/>
</dbReference>
<dbReference type="NCBIfam" id="TIGR01230">
    <property type="entry name" value="agmatinase"/>
    <property type="match status" value="1"/>
</dbReference>
<evidence type="ECO:0000313" key="7">
    <source>
        <dbReference type="Proteomes" id="UP000176846"/>
    </source>
</evidence>
<evidence type="ECO:0000256" key="1">
    <source>
        <dbReference type="ARBA" id="ARBA00009227"/>
    </source>
</evidence>
<dbReference type="InterPro" id="IPR005925">
    <property type="entry name" value="Agmatinase-rel"/>
</dbReference>
<organism evidence="6 7">
    <name type="scientific">Candidatus Uhrbacteria bacterium RIFCSPLOWO2_01_FULL_47_25</name>
    <dbReference type="NCBI Taxonomy" id="1802402"/>
    <lineage>
        <taxon>Bacteria</taxon>
        <taxon>Candidatus Uhriibacteriota</taxon>
    </lineage>
</organism>
<evidence type="ECO:0000256" key="4">
    <source>
        <dbReference type="PIRSR" id="PIRSR036979-1"/>
    </source>
</evidence>
<sequence length="294" mass="32402">MPDSIINCSDPKSADVVLLGANYDVTSSFGKGADKGPAAIIGCLDKQIEFYERFTKTAPADQLKIAYHDLGDLNTLLPEAMVERVRGIYEEYFKAGKFLVLLGGEHSVSNGPWQAMAKREDAKGITILHIDAHFDLRDTDADYHDEPFGKFAHSCVMRRAVELGFNTTHVGVRAYSKDEYDFAKSKGLAIFEWGQGETPTPEEIIATIKTDKVYLTIDVDGIDPAHMPATGTPVQGGLEWYYTLQLLQKLFQKKNVIGADIVEVAPRAADTLTEYGAAQICYSIIAYKFMSSGL</sequence>
<dbReference type="SUPFAM" id="SSF52768">
    <property type="entry name" value="Arginase/deacetylase"/>
    <property type="match status" value="1"/>
</dbReference>
<dbReference type="PANTHER" id="PTHR11358:SF26">
    <property type="entry name" value="GUANIDINO ACID HYDROLASE, MITOCHONDRIAL"/>
    <property type="match status" value="1"/>
</dbReference>
<dbReference type="Proteomes" id="UP000176846">
    <property type="component" value="Unassembled WGS sequence"/>
</dbReference>
<dbReference type="InterPro" id="IPR006035">
    <property type="entry name" value="Ureohydrolase"/>
</dbReference>
<dbReference type="AlphaFoldDB" id="A0A1F7US56"/>
<dbReference type="PANTHER" id="PTHR11358">
    <property type="entry name" value="ARGINASE/AGMATINASE"/>
    <property type="match status" value="1"/>
</dbReference>
<dbReference type="PIRSF" id="PIRSF036979">
    <property type="entry name" value="Arginase"/>
    <property type="match status" value="1"/>
</dbReference>
<comment type="caution">
    <text evidence="6">The sequence shown here is derived from an EMBL/GenBank/DDBJ whole genome shotgun (WGS) entry which is preliminary data.</text>
</comment>
<feature type="binding site" evidence="4">
    <location>
        <position position="220"/>
    </location>
    <ligand>
        <name>Mn(2+)</name>
        <dbReference type="ChEBI" id="CHEBI:29035"/>
        <label>1</label>
    </ligand>
</feature>
<feature type="binding site" evidence="4">
    <location>
        <position position="106"/>
    </location>
    <ligand>
        <name>Mn(2+)</name>
        <dbReference type="ChEBI" id="CHEBI:29035"/>
        <label>1</label>
    </ligand>
</feature>
<keyword evidence="3 5" id="KW-0378">Hydrolase</keyword>
<dbReference type="CDD" id="cd11593">
    <property type="entry name" value="Agmatinase-like_2"/>
    <property type="match status" value="1"/>
</dbReference>
<dbReference type="GO" id="GO:0046872">
    <property type="term" value="F:metal ion binding"/>
    <property type="evidence" value="ECO:0007669"/>
    <property type="project" value="UniProtKB-KW"/>
</dbReference>
<keyword evidence="2 4" id="KW-0479">Metal-binding</keyword>
<feature type="binding site" evidence="4">
    <location>
        <position position="133"/>
    </location>
    <ligand>
        <name>Mn(2+)</name>
        <dbReference type="ChEBI" id="CHEBI:29035"/>
        <label>1</label>
    </ligand>
</feature>
<evidence type="ECO:0000256" key="2">
    <source>
        <dbReference type="ARBA" id="ARBA00022723"/>
    </source>
</evidence>
<protein>
    <submittedName>
        <fullName evidence="6">Agmatinase</fullName>
    </submittedName>
</protein>
<dbReference type="InterPro" id="IPR023696">
    <property type="entry name" value="Ureohydrolase_dom_sf"/>
</dbReference>
<feature type="binding site" evidence="4">
    <location>
        <position position="218"/>
    </location>
    <ligand>
        <name>Mn(2+)</name>
        <dbReference type="ChEBI" id="CHEBI:29035"/>
        <label>1</label>
    </ligand>
</feature>
<evidence type="ECO:0000256" key="3">
    <source>
        <dbReference type="ARBA" id="ARBA00022801"/>
    </source>
</evidence>
<name>A0A1F7US56_9BACT</name>
<comment type="similarity">
    <text evidence="1">Belongs to the arginase family. Agmatinase subfamily.</text>
</comment>
<evidence type="ECO:0000313" key="6">
    <source>
        <dbReference type="EMBL" id="OGL81133.1"/>
    </source>
</evidence>
<accession>A0A1F7US56</accession>
<feature type="binding site" evidence="4">
    <location>
        <position position="131"/>
    </location>
    <ligand>
        <name>Mn(2+)</name>
        <dbReference type="ChEBI" id="CHEBI:29035"/>
        <label>1</label>
    </ligand>
</feature>
<dbReference type="GO" id="GO:0033389">
    <property type="term" value="P:putrescine biosynthetic process from arginine, via agmatine"/>
    <property type="evidence" value="ECO:0007669"/>
    <property type="project" value="TreeGrafter"/>
</dbReference>
<keyword evidence="4" id="KW-0464">Manganese</keyword>
<gene>
    <name evidence="6" type="ORF">A2936_00850</name>
</gene>
<dbReference type="PROSITE" id="PS51409">
    <property type="entry name" value="ARGINASE_2"/>
    <property type="match status" value="1"/>
</dbReference>
<evidence type="ECO:0000256" key="5">
    <source>
        <dbReference type="RuleBase" id="RU003684"/>
    </source>
</evidence>
<dbReference type="GO" id="GO:0008783">
    <property type="term" value="F:agmatinase activity"/>
    <property type="evidence" value="ECO:0007669"/>
    <property type="project" value="TreeGrafter"/>
</dbReference>
<comment type="cofactor">
    <cofactor evidence="4">
        <name>Mn(2+)</name>
        <dbReference type="ChEBI" id="CHEBI:29035"/>
    </cofactor>
    <text evidence="4">Binds 2 manganese ions per subunit.</text>
</comment>
<reference evidence="6 7" key="1">
    <citation type="journal article" date="2016" name="Nat. Commun.">
        <title>Thousands of microbial genomes shed light on interconnected biogeochemical processes in an aquifer system.</title>
        <authorList>
            <person name="Anantharaman K."/>
            <person name="Brown C.T."/>
            <person name="Hug L.A."/>
            <person name="Sharon I."/>
            <person name="Castelle C.J."/>
            <person name="Probst A.J."/>
            <person name="Thomas B.C."/>
            <person name="Singh A."/>
            <person name="Wilkins M.J."/>
            <person name="Karaoz U."/>
            <person name="Brodie E.L."/>
            <person name="Williams K.H."/>
            <person name="Hubbard S.S."/>
            <person name="Banfield J.F."/>
        </authorList>
    </citation>
    <scope>NUCLEOTIDE SEQUENCE [LARGE SCALE GENOMIC DNA]</scope>
</reference>